<dbReference type="AlphaFoldDB" id="D0LT68"/>
<evidence type="ECO:0008006" key="4">
    <source>
        <dbReference type="Google" id="ProtNLM"/>
    </source>
</evidence>
<dbReference type="HOGENOM" id="CLU_2382132_0_0_7"/>
<evidence type="ECO:0000313" key="2">
    <source>
        <dbReference type="EMBL" id="ACY19204.1"/>
    </source>
</evidence>
<proteinExistence type="predicted"/>
<feature type="region of interest" description="Disordered" evidence="1">
    <location>
        <begin position="69"/>
        <end position="94"/>
    </location>
</feature>
<organism evidence="2 3">
    <name type="scientific">Haliangium ochraceum (strain DSM 14365 / JCM 11303 / SMP-2)</name>
    <dbReference type="NCBI Taxonomy" id="502025"/>
    <lineage>
        <taxon>Bacteria</taxon>
        <taxon>Pseudomonadati</taxon>
        <taxon>Myxococcota</taxon>
        <taxon>Polyangia</taxon>
        <taxon>Haliangiales</taxon>
        <taxon>Kofleriaceae</taxon>
        <taxon>Haliangium</taxon>
    </lineage>
</organism>
<name>D0LT68_HALO1</name>
<dbReference type="Proteomes" id="UP000001880">
    <property type="component" value="Chromosome"/>
</dbReference>
<evidence type="ECO:0000313" key="3">
    <source>
        <dbReference type="Proteomes" id="UP000001880"/>
    </source>
</evidence>
<gene>
    <name evidence="2" type="ordered locus">Hoch_6740</name>
</gene>
<feature type="compositionally biased region" description="Polar residues" evidence="1">
    <location>
        <begin position="78"/>
        <end position="94"/>
    </location>
</feature>
<keyword evidence="3" id="KW-1185">Reference proteome</keyword>
<dbReference type="PROSITE" id="PS51257">
    <property type="entry name" value="PROKAR_LIPOPROTEIN"/>
    <property type="match status" value="1"/>
</dbReference>
<sequence length="94" mass="10657">MSTHRLQRAPRLILWAGSLALVIGSMGCGARQSQDEGKTVVYNKEKMNCKREYPTGSHLPVMRCVDRQAEKDRRDADQNSVRDLQNRSAINPNM</sequence>
<reference evidence="2 3" key="1">
    <citation type="journal article" date="2010" name="Stand. Genomic Sci.">
        <title>Complete genome sequence of Haliangium ochraceum type strain (SMP-2).</title>
        <authorList>
            <consortium name="US DOE Joint Genome Institute (JGI-PGF)"/>
            <person name="Ivanova N."/>
            <person name="Daum C."/>
            <person name="Lang E."/>
            <person name="Abt B."/>
            <person name="Kopitz M."/>
            <person name="Saunders E."/>
            <person name="Lapidus A."/>
            <person name="Lucas S."/>
            <person name="Glavina Del Rio T."/>
            <person name="Nolan M."/>
            <person name="Tice H."/>
            <person name="Copeland A."/>
            <person name="Cheng J.F."/>
            <person name="Chen F."/>
            <person name="Bruce D."/>
            <person name="Goodwin L."/>
            <person name="Pitluck S."/>
            <person name="Mavromatis K."/>
            <person name="Pati A."/>
            <person name="Mikhailova N."/>
            <person name="Chen A."/>
            <person name="Palaniappan K."/>
            <person name="Land M."/>
            <person name="Hauser L."/>
            <person name="Chang Y.J."/>
            <person name="Jeffries C.D."/>
            <person name="Detter J.C."/>
            <person name="Brettin T."/>
            <person name="Rohde M."/>
            <person name="Goker M."/>
            <person name="Bristow J."/>
            <person name="Markowitz V."/>
            <person name="Eisen J.A."/>
            <person name="Hugenholtz P."/>
            <person name="Kyrpides N.C."/>
            <person name="Klenk H.P."/>
        </authorList>
    </citation>
    <scope>NUCLEOTIDE SEQUENCE [LARGE SCALE GENOMIC DNA]</scope>
    <source>
        <strain evidence="3">DSM 14365 / CIP 107738 / JCM 11303 / AJ 13395 / SMP-2</strain>
    </source>
</reference>
<protein>
    <recommendedName>
        <fullName evidence="4">Lipoprotein</fullName>
    </recommendedName>
</protein>
<evidence type="ECO:0000256" key="1">
    <source>
        <dbReference type="SAM" id="MobiDB-lite"/>
    </source>
</evidence>
<dbReference type="KEGG" id="hoh:Hoch_6740"/>
<accession>D0LT68</accession>
<dbReference type="EMBL" id="CP001804">
    <property type="protein sequence ID" value="ACY19204.1"/>
    <property type="molecule type" value="Genomic_DNA"/>
</dbReference>